<organism evidence="5 6">
    <name type="scientific">Ilex paraguariensis</name>
    <name type="common">yerba mate</name>
    <dbReference type="NCBI Taxonomy" id="185542"/>
    <lineage>
        <taxon>Eukaryota</taxon>
        <taxon>Viridiplantae</taxon>
        <taxon>Streptophyta</taxon>
        <taxon>Embryophyta</taxon>
        <taxon>Tracheophyta</taxon>
        <taxon>Spermatophyta</taxon>
        <taxon>Magnoliopsida</taxon>
        <taxon>eudicotyledons</taxon>
        <taxon>Gunneridae</taxon>
        <taxon>Pentapetalae</taxon>
        <taxon>asterids</taxon>
        <taxon>campanulids</taxon>
        <taxon>Aquifoliales</taxon>
        <taxon>Aquifoliaceae</taxon>
        <taxon>Ilex</taxon>
    </lineage>
</organism>
<feature type="compositionally biased region" description="Acidic residues" evidence="3">
    <location>
        <begin position="97"/>
        <end position="109"/>
    </location>
</feature>
<evidence type="ECO:0000313" key="5">
    <source>
        <dbReference type="EMBL" id="CAK9163578.1"/>
    </source>
</evidence>
<dbReference type="GO" id="GO:0003723">
    <property type="term" value="F:RNA binding"/>
    <property type="evidence" value="ECO:0007669"/>
    <property type="project" value="UniProtKB-UniRule"/>
</dbReference>
<dbReference type="SMART" id="SM00360">
    <property type="entry name" value="RRM"/>
    <property type="match status" value="2"/>
</dbReference>
<evidence type="ECO:0000256" key="1">
    <source>
        <dbReference type="ARBA" id="ARBA00022884"/>
    </source>
</evidence>
<reference evidence="5 6" key="1">
    <citation type="submission" date="2024-02" db="EMBL/GenBank/DDBJ databases">
        <authorList>
            <person name="Vignale AGUSTIN F."/>
            <person name="Sosa J E."/>
            <person name="Modenutti C."/>
        </authorList>
    </citation>
    <scope>NUCLEOTIDE SEQUENCE [LARGE SCALE GENOMIC DNA]</scope>
</reference>
<dbReference type="SUPFAM" id="SSF54928">
    <property type="entry name" value="RNA-binding domain, RBD"/>
    <property type="match status" value="2"/>
</dbReference>
<evidence type="ECO:0000256" key="3">
    <source>
        <dbReference type="SAM" id="MobiDB-lite"/>
    </source>
</evidence>
<accession>A0ABC8T2C1</accession>
<protein>
    <recommendedName>
        <fullName evidence="4">RRM domain-containing protein</fullName>
    </recommendedName>
</protein>
<sequence length="314" mass="35091">MAILRLLCFPSTTIFSTQQLLSPTPSPSSLHKPPQANNSFFPPPLLLSVPSFSPLSHTLPLKSQKPNFFFHLLSSSQAQATIETPELEQSEPKEGGGVEEVEQEQEEDESSRTRVLAQNVPWSSTPDDLRPLFQKYGTVVDIELSMFNKTRNRGLAFVTMGSHEEALAAINNLEAYELEGRVLKLEWARPKKKKPSSPTRPKPVPIHNLFVANLPFQARANDLKEFFNAENANVVSAEIIFLDNPRRSAGYGFVSFNSKEEAESTLSAFQGKEFMGRQIRVARSKRFLRQGTKANIESEINLSKSSPEDGSERT</sequence>
<feature type="domain" description="RRM" evidence="4">
    <location>
        <begin position="207"/>
        <end position="286"/>
    </location>
</feature>
<dbReference type="PANTHER" id="PTHR48025">
    <property type="entry name" value="OS02G0815200 PROTEIN"/>
    <property type="match status" value="1"/>
</dbReference>
<keyword evidence="1 2" id="KW-0694">RNA-binding</keyword>
<dbReference type="InterPro" id="IPR000504">
    <property type="entry name" value="RRM_dom"/>
</dbReference>
<feature type="region of interest" description="Disordered" evidence="3">
    <location>
        <begin position="80"/>
        <end position="118"/>
    </location>
</feature>
<dbReference type="EMBL" id="CAUOFW020004058">
    <property type="protein sequence ID" value="CAK9163578.1"/>
    <property type="molecule type" value="Genomic_DNA"/>
</dbReference>
<dbReference type="PROSITE" id="PS50102">
    <property type="entry name" value="RRM"/>
    <property type="match status" value="2"/>
</dbReference>
<dbReference type="AlphaFoldDB" id="A0ABC8T2C1"/>
<dbReference type="PANTHER" id="PTHR48025:SF17">
    <property type="entry name" value="28 KDA RIBONUCLEOPROTEIN, CHLOROPLASTIC"/>
    <property type="match status" value="1"/>
</dbReference>
<dbReference type="InterPro" id="IPR035979">
    <property type="entry name" value="RBD_domain_sf"/>
</dbReference>
<dbReference type="CDD" id="cd00590">
    <property type="entry name" value="RRM_SF"/>
    <property type="match status" value="1"/>
</dbReference>
<evidence type="ECO:0000259" key="4">
    <source>
        <dbReference type="PROSITE" id="PS50102"/>
    </source>
</evidence>
<proteinExistence type="predicted"/>
<dbReference type="Proteomes" id="UP001642360">
    <property type="component" value="Unassembled WGS sequence"/>
</dbReference>
<dbReference type="Pfam" id="PF00076">
    <property type="entry name" value="RRM_1"/>
    <property type="match status" value="2"/>
</dbReference>
<evidence type="ECO:0000313" key="6">
    <source>
        <dbReference type="Proteomes" id="UP001642360"/>
    </source>
</evidence>
<dbReference type="Gene3D" id="3.30.70.330">
    <property type="match status" value="2"/>
</dbReference>
<dbReference type="InterPro" id="IPR050502">
    <property type="entry name" value="Euk_RNA-bind_prot"/>
</dbReference>
<dbReference type="InterPro" id="IPR012677">
    <property type="entry name" value="Nucleotide-bd_a/b_plait_sf"/>
</dbReference>
<keyword evidence="6" id="KW-1185">Reference proteome</keyword>
<comment type="caution">
    <text evidence="5">The sequence shown here is derived from an EMBL/GenBank/DDBJ whole genome shotgun (WGS) entry which is preliminary data.</text>
</comment>
<name>A0ABC8T2C1_9AQUA</name>
<evidence type="ECO:0000256" key="2">
    <source>
        <dbReference type="PROSITE-ProRule" id="PRU00176"/>
    </source>
</evidence>
<gene>
    <name evidence="5" type="ORF">ILEXP_LOCUS32631</name>
</gene>
<feature type="domain" description="RRM" evidence="4">
    <location>
        <begin position="113"/>
        <end position="190"/>
    </location>
</feature>